<dbReference type="AlphaFoldDB" id="A0A0D0E1W1"/>
<dbReference type="EMBL" id="KN825483">
    <property type="protein sequence ID" value="KIK90695.1"/>
    <property type="molecule type" value="Genomic_DNA"/>
</dbReference>
<organism evidence="1 2">
    <name type="scientific">Paxillus rubicundulus Ve08.2h10</name>
    <dbReference type="NCBI Taxonomy" id="930991"/>
    <lineage>
        <taxon>Eukaryota</taxon>
        <taxon>Fungi</taxon>
        <taxon>Dikarya</taxon>
        <taxon>Basidiomycota</taxon>
        <taxon>Agaricomycotina</taxon>
        <taxon>Agaricomycetes</taxon>
        <taxon>Agaricomycetidae</taxon>
        <taxon>Boletales</taxon>
        <taxon>Paxilineae</taxon>
        <taxon>Paxillaceae</taxon>
        <taxon>Paxillus</taxon>
    </lineage>
</organism>
<evidence type="ECO:0000313" key="1">
    <source>
        <dbReference type="EMBL" id="KIK90695.1"/>
    </source>
</evidence>
<reference evidence="1 2" key="1">
    <citation type="submission" date="2014-04" db="EMBL/GenBank/DDBJ databases">
        <authorList>
            <consortium name="DOE Joint Genome Institute"/>
            <person name="Kuo A."/>
            <person name="Kohler A."/>
            <person name="Jargeat P."/>
            <person name="Nagy L.G."/>
            <person name="Floudas D."/>
            <person name="Copeland A."/>
            <person name="Barry K.W."/>
            <person name="Cichocki N."/>
            <person name="Veneault-Fourrey C."/>
            <person name="LaButti K."/>
            <person name="Lindquist E.A."/>
            <person name="Lipzen A."/>
            <person name="Lundell T."/>
            <person name="Morin E."/>
            <person name="Murat C."/>
            <person name="Sun H."/>
            <person name="Tunlid A."/>
            <person name="Henrissat B."/>
            <person name="Grigoriev I.V."/>
            <person name="Hibbett D.S."/>
            <person name="Martin F."/>
            <person name="Nordberg H.P."/>
            <person name="Cantor M.N."/>
            <person name="Hua S.X."/>
        </authorList>
    </citation>
    <scope>NUCLEOTIDE SEQUENCE [LARGE SCALE GENOMIC DNA]</scope>
    <source>
        <strain evidence="1 2">Ve08.2h10</strain>
    </source>
</reference>
<name>A0A0D0E1W1_9AGAM</name>
<dbReference type="InParanoid" id="A0A0D0E1W1"/>
<proteinExistence type="predicted"/>
<sequence>MPFDPSSLFHTLKLGDGIILTSTMTNVSDPLVVSFCKDILRLNEIWDNSSHDWQGHSVLSIKGRPIYINYWPDVYHYMHNQQWQGTKHKWGCWRSIIQHYHQGTPEKFRHEFNENGQPMCYTHIVTCLHETCMKADQEVFDVQCSYRKGSEMHVLSWHWAITKRLHRLGETSSRN</sequence>
<dbReference type="HOGENOM" id="CLU_095027_0_0_1"/>
<keyword evidence="2" id="KW-1185">Reference proteome</keyword>
<dbReference type="Proteomes" id="UP000054538">
    <property type="component" value="Unassembled WGS sequence"/>
</dbReference>
<gene>
    <name evidence="1" type="ORF">PAXRUDRAFT_35221</name>
</gene>
<dbReference type="OrthoDB" id="3210866at2759"/>
<protein>
    <submittedName>
        <fullName evidence="1">Uncharacterized protein</fullName>
    </submittedName>
</protein>
<reference evidence="2" key="2">
    <citation type="submission" date="2015-01" db="EMBL/GenBank/DDBJ databases">
        <title>Evolutionary Origins and Diversification of the Mycorrhizal Mutualists.</title>
        <authorList>
            <consortium name="DOE Joint Genome Institute"/>
            <consortium name="Mycorrhizal Genomics Consortium"/>
            <person name="Kohler A."/>
            <person name="Kuo A."/>
            <person name="Nagy L.G."/>
            <person name="Floudas D."/>
            <person name="Copeland A."/>
            <person name="Barry K.W."/>
            <person name="Cichocki N."/>
            <person name="Veneault-Fourrey C."/>
            <person name="LaButti K."/>
            <person name="Lindquist E.A."/>
            <person name="Lipzen A."/>
            <person name="Lundell T."/>
            <person name="Morin E."/>
            <person name="Murat C."/>
            <person name="Riley R."/>
            <person name="Ohm R."/>
            <person name="Sun H."/>
            <person name="Tunlid A."/>
            <person name="Henrissat B."/>
            <person name="Grigoriev I.V."/>
            <person name="Hibbett D.S."/>
            <person name="Martin F."/>
        </authorList>
    </citation>
    <scope>NUCLEOTIDE SEQUENCE [LARGE SCALE GENOMIC DNA]</scope>
    <source>
        <strain evidence="2">Ve08.2h10</strain>
    </source>
</reference>
<evidence type="ECO:0000313" key="2">
    <source>
        <dbReference type="Proteomes" id="UP000054538"/>
    </source>
</evidence>
<accession>A0A0D0E1W1</accession>